<dbReference type="EMBL" id="JARKIE010000068">
    <property type="protein sequence ID" value="KAJ7689920.1"/>
    <property type="molecule type" value="Genomic_DNA"/>
</dbReference>
<name>A0AAD7DF46_MYCRO</name>
<dbReference type="Proteomes" id="UP001221757">
    <property type="component" value="Unassembled WGS sequence"/>
</dbReference>
<protein>
    <submittedName>
        <fullName evidence="1">Uncharacterized protein</fullName>
    </submittedName>
</protein>
<gene>
    <name evidence="1" type="ORF">B0H17DRAFT_1291367</name>
</gene>
<reference evidence="1" key="1">
    <citation type="submission" date="2023-03" db="EMBL/GenBank/DDBJ databases">
        <title>Massive genome expansion in bonnet fungi (Mycena s.s.) driven by repeated elements and novel gene families across ecological guilds.</title>
        <authorList>
            <consortium name="Lawrence Berkeley National Laboratory"/>
            <person name="Harder C.B."/>
            <person name="Miyauchi S."/>
            <person name="Viragh M."/>
            <person name="Kuo A."/>
            <person name="Thoen E."/>
            <person name="Andreopoulos B."/>
            <person name="Lu D."/>
            <person name="Skrede I."/>
            <person name="Drula E."/>
            <person name="Henrissat B."/>
            <person name="Morin E."/>
            <person name="Kohler A."/>
            <person name="Barry K."/>
            <person name="LaButti K."/>
            <person name="Morin E."/>
            <person name="Salamov A."/>
            <person name="Lipzen A."/>
            <person name="Mereny Z."/>
            <person name="Hegedus B."/>
            <person name="Baldrian P."/>
            <person name="Stursova M."/>
            <person name="Weitz H."/>
            <person name="Taylor A."/>
            <person name="Grigoriev I.V."/>
            <person name="Nagy L.G."/>
            <person name="Martin F."/>
            <person name="Kauserud H."/>
        </authorList>
    </citation>
    <scope>NUCLEOTIDE SEQUENCE</scope>
    <source>
        <strain evidence="1">CBHHK067</strain>
    </source>
</reference>
<accession>A0AAD7DF46</accession>
<dbReference type="AlphaFoldDB" id="A0AAD7DF46"/>
<evidence type="ECO:0000313" key="1">
    <source>
        <dbReference type="EMBL" id="KAJ7689920.1"/>
    </source>
</evidence>
<sequence length="158" mass="18359">MILSGHSLAIERRRWKERGKPVVPREWRLYRFCSTYIEDPPHAMFVCDHPNLMQLREIFLAKLYKDLPAIRGKCSTPWEFFRELLAHREITPLLAKLAHDVLKIFDATPMLCTRPAHIQKPHPEPPLIMQFKVIAFLAACFTIVAAQTAQPCVSIPRF</sequence>
<comment type="caution">
    <text evidence="1">The sequence shown here is derived from an EMBL/GenBank/DDBJ whole genome shotgun (WGS) entry which is preliminary data.</text>
</comment>
<proteinExistence type="predicted"/>
<organism evidence="1 2">
    <name type="scientific">Mycena rosella</name>
    <name type="common">Pink bonnet</name>
    <name type="synonym">Agaricus rosellus</name>
    <dbReference type="NCBI Taxonomy" id="1033263"/>
    <lineage>
        <taxon>Eukaryota</taxon>
        <taxon>Fungi</taxon>
        <taxon>Dikarya</taxon>
        <taxon>Basidiomycota</taxon>
        <taxon>Agaricomycotina</taxon>
        <taxon>Agaricomycetes</taxon>
        <taxon>Agaricomycetidae</taxon>
        <taxon>Agaricales</taxon>
        <taxon>Marasmiineae</taxon>
        <taxon>Mycenaceae</taxon>
        <taxon>Mycena</taxon>
    </lineage>
</organism>
<keyword evidence="2" id="KW-1185">Reference proteome</keyword>
<evidence type="ECO:0000313" key="2">
    <source>
        <dbReference type="Proteomes" id="UP001221757"/>
    </source>
</evidence>